<evidence type="ECO:0000313" key="3">
    <source>
        <dbReference type="EMBL" id="ACH40442.2"/>
    </source>
</evidence>
<proteinExistence type="predicted"/>
<evidence type="ECO:0000313" key="4">
    <source>
        <dbReference type="Proteomes" id="UP000008825"/>
    </source>
</evidence>
<dbReference type="STRING" id="404380.Gbem_3449"/>
<dbReference type="KEGG" id="gbm:Gbem_3449"/>
<name>B5EBF0_CITBB</name>
<reference evidence="3 4" key="1">
    <citation type="submission" date="2008-07" db="EMBL/GenBank/DDBJ databases">
        <title>Complete sequence of Geobacter bemidjiensis BEM.</title>
        <authorList>
            <consortium name="US DOE Joint Genome Institute"/>
            <person name="Lucas S."/>
            <person name="Copeland A."/>
            <person name="Lapidus A."/>
            <person name="Glavina del Rio T."/>
            <person name="Dalin E."/>
            <person name="Tice H."/>
            <person name="Bruce D."/>
            <person name="Goodwin L."/>
            <person name="Pitluck S."/>
            <person name="Kiss H."/>
            <person name="Brettin T."/>
            <person name="Detter J.C."/>
            <person name="Han C."/>
            <person name="Kuske C.R."/>
            <person name="Schmutz J."/>
            <person name="Larimer F."/>
            <person name="Land M."/>
            <person name="Hauser L."/>
            <person name="Kyrpides N."/>
            <person name="Lykidis A."/>
            <person name="Lovley D."/>
            <person name="Richardson P."/>
        </authorList>
    </citation>
    <scope>NUCLEOTIDE SEQUENCE [LARGE SCALE GENOMIC DNA]</scope>
    <source>
        <strain evidence="4">ATCC BAA-1014 / DSM 16622 / JCM 12645 / Bem</strain>
    </source>
</reference>
<dbReference type="InterPro" id="IPR028098">
    <property type="entry name" value="Glyco_trans_4-like_N"/>
</dbReference>
<dbReference type="Pfam" id="PF13579">
    <property type="entry name" value="Glyco_trans_4_4"/>
    <property type="match status" value="1"/>
</dbReference>
<dbReference type="PANTHER" id="PTHR45947">
    <property type="entry name" value="SULFOQUINOVOSYL TRANSFERASE SQD2"/>
    <property type="match status" value="1"/>
</dbReference>
<dbReference type="GO" id="GO:0016757">
    <property type="term" value="F:glycosyltransferase activity"/>
    <property type="evidence" value="ECO:0007669"/>
    <property type="project" value="InterPro"/>
</dbReference>
<gene>
    <name evidence="3" type="ordered locus">Gbem_3449</name>
</gene>
<dbReference type="CAZy" id="GT4">
    <property type="family name" value="Glycosyltransferase Family 4"/>
</dbReference>
<dbReference type="eggNOG" id="COG0438">
    <property type="taxonomic scope" value="Bacteria"/>
</dbReference>
<accession>B5EBF0</accession>
<reference evidence="3 4" key="2">
    <citation type="journal article" date="2010" name="BMC Genomics">
        <title>The genome of Geobacter bemidjiensis, exemplar for the subsurface clade of Geobacter species that predominate in Fe(III)-reducing subsurface environments.</title>
        <authorList>
            <person name="Aklujkar M."/>
            <person name="Young N.D."/>
            <person name="Holmes D."/>
            <person name="Chavan M."/>
            <person name="Risso C."/>
            <person name="Kiss H.E."/>
            <person name="Han C.S."/>
            <person name="Land M.L."/>
            <person name="Lovley D.R."/>
        </authorList>
    </citation>
    <scope>NUCLEOTIDE SEQUENCE [LARGE SCALE GENOMIC DNA]</scope>
    <source>
        <strain evidence="4">ATCC BAA-1014 / DSM 16622 / JCM 12645 / Bem</strain>
    </source>
</reference>
<dbReference type="RefSeq" id="WP_012531875.1">
    <property type="nucleotide sequence ID" value="NC_011146.1"/>
</dbReference>
<dbReference type="OrthoDB" id="9803091at2"/>
<dbReference type="Gene3D" id="3.40.50.2000">
    <property type="entry name" value="Glycogen Phosphorylase B"/>
    <property type="match status" value="2"/>
</dbReference>
<dbReference type="PANTHER" id="PTHR45947:SF3">
    <property type="entry name" value="SULFOQUINOVOSYL TRANSFERASE SQD2"/>
    <property type="match status" value="1"/>
</dbReference>
<dbReference type="EMBL" id="CP001124">
    <property type="protein sequence ID" value="ACH40442.2"/>
    <property type="molecule type" value="Genomic_DNA"/>
</dbReference>
<protein>
    <submittedName>
        <fullName evidence="3">Glycosyltransferase, YqgM-like family</fullName>
    </submittedName>
</protein>
<keyword evidence="3" id="KW-0808">Transferase</keyword>
<organism evidence="3 4">
    <name type="scientific">Citrifermentans bemidjiense (strain ATCC BAA-1014 / DSM 16622 / JCM 12645 / Bem)</name>
    <name type="common">Geobacter bemidjiensis</name>
    <dbReference type="NCBI Taxonomy" id="404380"/>
    <lineage>
        <taxon>Bacteria</taxon>
        <taxon>Pseudomonadati</taxon>
        <taxon>Thermodesulfobacteriota</taxon>
        <taxon>Desulfuromonadia</taxon>
        <taxon>Geobacterales</taxon>
        <taxon>Geobacteraceae</taxon>
        <taxon>Citrifermentans</taxon>
    </lineage>
</organism>
<dbReference type="SUPFAM" id="SSF53756">
    <property type="entry name" value="UDP-Glycosyltransferase/glycogen phosphorylase"/>
    <property type="match status" value="1"/>
</dbReference>
<sequence length="399" mass="44180">MAEDPLRVLVLAPTPFFADRGCHVRILEEARAAMACGVELRLVTYHIGNDVPGIHTERIAGFSWYKKLEAGPSWIKPFLDLQLLFKAIKVARQFKPHLIHAHLHEGAFFGAFLKMLIRVPMLFDCQGSLTAEITDHGFVKPGSLLQRFFATLERWINRSSDYIVTSATPTVELLLFDGVPKARVRALIDGVDTGVFAPQPKEEIRAKLGLPQKRPVVVYLGLMNSYQGIDLLLEAAANLKGQGAKLHYLIMGFPEARYREKAEEMGIDDIITFTGRIPYSEAPLYLSAGDLAVSPKVSLTEANGKLFNYIACGLPTVVFDTPVNREILGDAALYAKFGDAADLAGAIGRLAGDRELREVLGEEGRQRAIALHSWQARGKELVEIYKTLNKGKTINKEKI</sequence>
<dbReference type="InterPro" id="IPR001296">
    <property type="entry name" value="Glyco_trans_1"/>
</dbReference>
<dbReference type="Pfam" id="PF00534">
    <property type="entry name" value="Glycos_transf_1"/>
    <property type="match status" value="1"/>
</dbReference>
<dbReference type="CDD" id="cd03801">
    <property type="entry name" value="GT4_PimA-like"/>
    <property type="match status" value="1"/>
</dbReference>
<feature type="domain" description="Glycosyltransferase subfamily 4-like N-terminal" evidence="2">
    <location>
        <begin position="21"/>
        <end position="186"/>
    </location>
</feature>
<dbReference type="AlphaFoldDB" id="B5EBF0"/>
<dbReference type="HOGENOM" id="CLU_009583_2_2_7"/>
<evidence type="ECO:0000259" key="2">
    <source>
        <dbReference type="Pfam" id="PF13579"/>
    </source>
</evidence>
<evidence type="ECO:0000259" key="1">
    <source>
        <dbReference type="Pfam" id="PF00534"/>
    </source>
</evidence>
<dbReference type="Proteomes" id="UP000008825">
    <property type="component" value="Chromosome"/>
</dbReference>
<keyword evidence="4" id="KW-1185">Reference proteome</keyword>
<dbReference type="InterPro" id="IPR050194">
    <property type="entry name" value="Glycosyltransferase_grp1"/>
</dbReference>
<feature type="domain" description="Glycosyl transferase family 1" evidence="1">
    <location>
        <begin position="201"/>
        <end position="367"/>
    </location>
</feature>